<name>A0AAD2E899_9LAMI</name>
<dbReference type="PANTHER" id="PTHR21234:SF42">
    <property type="entry name" value="PHOSPHORYLASE SUPERFAMILY PROTEIN"/>
    <property type="match status" value="1"/>
</dbReference>
<feature type="domain" description="Nucleoside phosphorylase" evidence="2">
    <location>
        <begin position="47"/>
        <end position="148"/>
    </location>
</feature>
<keyword evidence="4" id="KW-1185">Reference proteome</keyword>
<dbReference type="InterPro" id="IPR000845">
    <property type="entry name" value="Nucleoside_phosphorylase_d"/>
</dbReference>
<dbReference type="PANTHER" id="PTHR21234">
    <property type="entry name" value="PURINE NUCLEOSIDE PHOSPHORYLASE"/>
    <property type="match status" value="1"/>
</dbReference>
<dbReference type="Proteomes" id="UP000834106">
    <property type="component" value="Chromosome 19"/>
</dbReference>
<gene>
    <name evidence="3" type="ORF">FPE_LOCUS29962</name>
</gene>
<sequence>MSIVVRILSLGWVMMMIMSITNVADADISSNLLENIAEINEEGPYLGIVVPKTFELDPLLRSSNFLPHATIPQLDYAGRRFRVGTLENRKVIAVVSGNSMLNSGLATQLLLSLFKIEGVLHFGVAGNVNPQIKIGDVTIPQYWAHTGLWNWQRYGDRPGDALAFESTGDYTRNYGYLNFAKYKVGRLNGKVSDVWYPDNYLNNVWYQPEEIYSIDGEPENRQHIFWVPVNKHYYRLARKLEDIVLEQCANSATCLPQTPKVVTVRRGVSANVLVDNAAYRDFLYSKFKAAPVDMESAAVALVCHQQKTPFIVIRAISDLANGTSFIESSNFSSLAVQNAVKVAVKFITLSLNEMLTLDAAQ</sequence>
<dbReference type="CDD" id="cd09008">
    <property type="entry name" value="MTAN"/>
    <property type="match status" value="1"/>
</dbReference>
<feature type="signal peptide" evidence="1">
    <location>
        <begin position="1"/>
        <end position="26"/>
    </location>
</feature>
<proteinExistence type="predicted"/>
<evidence type="ECO:0000256" key="1">
    <source>
        <dbReference type="SAM" id="SignalP"/>
    </source>
</evidence>
<keyword evidence="1" id="KW-0732">Signal</keyword>
<evidence type="ECO:0000259" key="2">
    <source>
        <dbReference type="Pfam" id="PF01048"/>
    </source>
</evidence>
<protein>
    <recommendedName>
        <fullName evidence="2">Nucleoside phosphorylase domain-containing protein</fullName>
    </recommendedName>
</protein>
<dbReference type="InterPro" id="IPR035994">
    <property type="entry name" value="Nucleoside_phosphorylase_sf"/>
</dbReference>
<dbReference type="EMBL" id="OU503054">
    <property type="protein sequence ID" value="CAI9782532.1"/>
    <property type="molecule type" value="Genomic_DNA"/>
</dbReference>
<dbReference type="Gene3D" id="3.40.50.1580">
    <property type="entry name" value="Nucleoside phosphorylase domain"/>
    <property type="match status" value="1"/>
</dbReference>
<dbReference type="GO" id="GO:0003824">
    <property type="term" value="F:catalytic activity"/>
    <property type="evidence" value="ECO:0007669"/>
    <property type="project" value="InterPro"/>
</dbReference>
<accession>A0AAD2E899</accession>
<dbReference type="SUPFAM" id="SSF53167">
    <property type="entry name" value="Purine and uridine phosphorylases"/>
    <property type="match status" value="1"/>
</dbReference>
<dbReference type="AlphaFoldDB" id="A0AAD2E899"/>
<feature type="domain" description="Nucleoside phosphorylase" evidence="2">
    <location>
        <begin position="191"/>
        <end position="347"/>
    </location>
</feature>
<evidence type="ECO:0000313" key="4">
    <source>
        <dbReference type="Proteomes" id="UP000834106"/>
    </source>
</evidence>
<dbReference type="Pfam" id="PF01048">
    <property type="entry name" value="PNP_UDP_1"/>
    <property type="match status" value="2"/>
</dbReference>
<dbReference type="GO" id="GO:0009116">
    <property type="term" value="P:nucleoside metabolic process"/>
    <property type="evidence" value="ECO:0007669"/>
    <property type="project" value="InterPro"/>
</dbReference>
<evidence type="ECO:0000313" key="3">
    <source>
        <dbReference type="EMBL" id="CAI9782532.1"/>
    </source>
</evidence>
<organism evidence="3 4">
    <name type="scientific">Fraxinus pennsylvanica</name>
    <dbReference type="NCBI Taxonomy" id="56036"/>
    <lineage>
        <taxon>Eukaryota</taxon>
        <taxon>Viridiplantae</taxon>
        <taxon>Streptophyta</taxon>
        <taxon>Embryophyta</taxon>
        <taxon>Tracheophyta</taxon>
        <taxon>Spermatophyta</taxon>
        <taxon>Magnoliopsida</taxon>
        <taxon>eudicotyledons</taxon>
        <taxon>Gunneridae</taxon>
        <taxon>Pentapetalae</taxon>
        <taxon>asterids</taxon>
        <taxon>lamiids</taxon>
        <taxon>Lamiales</taxon>
        <taxon>Oleaceae</taxon>
        <taxon>Oleeae</taxon>
        <taxon>Fraxinus</taxon>
    </lineage>
</organism>
<feature type="chain" id="PRO_5042154129" description="Nucleoside phosphorylase domain-containing protein" evidence="1">
    <location>
        <begin position="27"/>
        <end position="361"/>
    </location>
</feature>
<reference evidence="3" key="1">
    <citation type="submission" date="2023-05" db="EMBL/GenBank/DDBJ databases">
        <authorList>
            <person name="Huff M."/>
        </authorList>
    </citation>
    <scope>NUCLEOTIDE SEQUENCE</scope>
</reference>